<name>A0A5S5AZ51_9FIRM</name>
<sequence>MRLFSKWNYEAKTRVIVFTLVLAAFLFYFVEPDFIIFSPVFYIILIFLSAISFSTKWSWTCLPVFIFLSFYVHLKEHSGNLAIYGFVLYPIVFGLVYTAGLQFRTMLVELISSSKFVKSQSKEVEQVYTGTLSALVSAIEAKDDFLYNHSRNVAEIAQKIARFMGLSSSEVNEVYYSAFLHDIGKIGVRESILNKSSPLTESEWYEIKRHPLIGASILAQVPRYQQLAENVLYHHKYFDGNGYPETKLEGKNIPLGARIIAVADAFDAMTSNRVYRKKITVIEACKELKRCSGTQFDPEIVEALIAVVGNDLSKGLTFR</sequence>
<dbReference type="RefSeq" id="WP_148866141.1">
    <property type="nucleotide sequence ID" value="NZ_VNHO01000003.1"/>
</dbReference>
<gene>
    <name evidence="4" type="ORF">LZ11_00401</name>
</gene>
<dbReference type="PROSITE" id="PS51832">
    <property type="entry name" value="HD_GYP"/>
    <property type="match status" value="1"/>
</dbReference>
<dbReference type="EMBL" id="VNHO01000003">
    <property type="protein sequence ID" value="TYP58555.1"/>
    <property type="molecule type" value="Genomic_DNA"/>
</dbReference>
<keyword evidence="1" id="KW-1133">Transmembrane helix</keyword>
<dbReference type="PANTHER" id="PTHR43155">
    <property type="entry name" value="CYCLIC DI-GMP PHOSPHODIESTERASE PA4108-RELATED"/>
    <property type="match status" value="1"/>
</dbReference>
<keyword evidence="1" id="KW-0812">Transmembrane</keyword>
<dbReference type="Gene3D" id="1.10.3210.10">
    <property type="entry name" value="Hypothetical protein af1432"/>
    <property type="match status" value="1"/>
</dbReference>
<feature type="domain" description="HD" evidence="2">
    <location>
        <begin position="146"/>
        <end position="269"/>
    </location>
</feature>
<feature type="domain" description="HD-GYP" evidence="3">
    <location>
        <begin position="124"/>
        <end position="319"/>
    </location>
</feature>
<proteinExistence type="predicted"/>
<keyword evidence="1" id="KW-0472">Membrane</keyword>
<accession>A0A5S5AZ51</accession>
<evidence type="ECO:0000313" key="5">
    <source>
        <dbReference type="Proteomes" id="UP000322294"/>
    </source>
</evidence>
<dbReference type="SMART" id="SM00471">
    <property type="entry name" value="HDc"/>
    <property type="match status" value="1"/>
</dbReference>
<evidence type="ECO:0000256" key="1">
    <source>
        <dbReference type="SAM" id="Phobius"/>
    </source>
</evidence>
<feature type="transmembrane region" description="Helical" evidence="1">
    <location>
        <begin position="81"/>
        <end position="103"/>
    </location>
</feature>
<feature type="transmembrane region" description="Helical" evidence="1">
    <location>
        <begin position="57"/>
        <end position="74"/>
    </location>
</feature>
<evidence type="ECO:0000259" key="3">
    <source>
        <dbReference type="PROSITE" id="PS51832"/>
    </source>
</evidence>
<organism evidence="4 5">
    <name type="scientific">Thermosediminibacter litoriperuensis</name>
    <dbReference type="NCBI Taxonomy" id="291989"/>
    <lineage>
        <taxon>Bacteria</taxon>
        <taxon>Bacillati</taxon>
        <taxon>Bacillota</taxon>
        <taxon>Clostridia</taxon>
        <taxon>Thermosediminibacterales</taxon>
        <taxon>Thermosediminibacteraceae</taxon>
        <taxon>Thermosediminibacter</taxon>
    </lineage>
</organism>
<keyword evidence="5" id="KW-1185">Reference proteome</keyword>
<reference evidence="4 5" key="1">
    <citation type="submission" date="2019-07" db="EMBL/GenBank/DDBJ databases">
        <title>Genomic Encyclopedia of Type Strains, Phase I: the one thousand microbial genomes (KMG-I) project.</title>
        <authorList>
            <person name="Kyrpides N."/>
        </authorList>
    </citation>
    <scope>NUCLEOTIDE SEQUENCE [LARGE SCALE GENOMIC DNA]</scope>
    <source>
        <strain evidence="4 5">DSM 16647</strain>
    </source>
</reference>
<protein>
    <submittedName>
        <fullName evidence="4">HD domain-containing protein</fullName>
    </submittedName>
</protein>
<evidence type="ECO:0000313" key="4">
    <source>
        <dbReference type="EMBL" id="TYP58555.1"/>
    </source>
</evidence>
<dbReference type="InterPro" id="IPR006674">
    <property type="entry name" value="HD_domain"/>
</dbReference>
<evidence type="ECO:0000259" key="2">
    <source>
        <dbReference type="PROSITE" id="PS51831"/>
    </source>
</evidence>
<dbReference type="AlphaFoldDB" id="A0A5S5AZ51"/>
<dbReference type="CDD" id="cd00077">
    <property type="entry name" value="HDc"/>
    <property type="match status" value="1"/>
</dbReference>
<dbReference type="SUPFAM" id="SSF109604">
    <property type="entry name" value="HD-domain/PDEase-like"/>
    <property type="match status" value="1"/>
</dbReference>
<dbReference type="PANTHER" id="PTHR43155:SF2">
    <property type="entry name" value="CYCLIC DI-GMP PHOSPHODIESTERASE PA4108"/>
    <property type="match status" value="1"/>
</dbReference>
<dbReference type="InterPro" id="IPR003607">
    <property type="entry name" value="HD/PDEase_dom"/>
</dbReference>
<dbReference type="Pfam" id="PF13487">
    <property type="entry name" value="HD_5"/>
    <property type="match status" value="1"/>
</dbReference>
<feature type="transmembrane region" description="Helical" evidence="1">
    <location>
        <begin position="12"/>
        <end position="29"/>
    </location>
</feature>
<dbReference type="InterPro" id="IPR037522">
    <property type="entry name" value="HD_GYP_dom"/>
</dbReference>
<dbReference type="Proteomes" id="UP000322294">
    <property type="component" value="Unassembled WGS sequence"/>
</dbReference>
<comment type="caution">
    <text evidence="4">The sequence shown here is derived from an EMBL/GenBank/DDBJ whole genome shotgun (WGS) entry which is preliminary data.</text>
</comment>
<dbReference type="OrthoDB" id="10822at2"/>
<dbReference type="PROSITE" id="PS51831">
    <property type="entry name" value="HD"/>
    <property type="match status" value="1"/>
</dbReference>